<organism evidence="5 6">
    <name type="scientific">Aliisedimentitalea scapharcae</name>
    <dbReference type="NCBI Taxonomy" id="1524259"/>
    <lineage>
        <taxon>Bacteria</taxon>
        <taxon>Pseudomonadati</taxon>
        <taxon>Pseudomonadota</taxon>
        <taxon>Alphaproteobacteria</taxon>
        <taxon>Rhodobacterales</taxon>
        <taxon>Roseobacteraceae</taxon>
        <taxon>Aliisedimentitalea</taxon>
    </lineage>
</organism>
<feature type="domain" description="Multidrug resistance protein MdtA-like barrel-sandwich hybrid" evidence="4">
    <location>
        <begin position="55"/>
        <end position="174"/>
    </location>
</feature>
<dbReference type="Proteomes" id="UP001623232">
    <property type="component" value="Chromosome"/>
</dbReference>
<feature type="chain" id="PRO_5047157311" evidence="3">
    <location>
        <begin position="24"/>
        <end position="347"/>
    </location>
</feature>
<feature type="signal peptide" evidence="3">
    <location>
        <begin position="1"/>
        <end position="23"/>
    </location>
</feature>
<evidence type="ECO:0000313" key="6">
    <source>
        <dbReference type="Proteomes" id="UP001623232"/>
    </source>
</evidence>
<evidence type="ECO:0000313" key="5">
    <source>
        <dbReference type="EMBL" id="WZK88145.1"/>
    </source>
</evidence>
<reference evidence="5 6" key="1">
    <citation type="submission" date="2023-04" db="EMBL/GenBank/DDBJ databases">
        <title>Complete genome sequence of Alisedimentitalea scapharcae.</title>
        <authorList>
            <person name="Rong J.-C."/>
            <person name="Yi M.-L."/>
            <person name="Zhao Q."/>
        </authorList>
    </citation>
    <scope>NUCLEOTIDE SEQUENCE [LARGE SCALE GENOMIC DNA]</scope>
    <source>
        <strain evidence="5 6">KCTC 42119</strain>
    </source>
</reference>
<dbReference type="NCBIfam" id="TIGR01730">
    <property type="entry name" value="RND_mfp"/>
    <property type="match status" value="1"/>
</dbReference>
<proteinExistence type="inferred from homology"/>
<dbReference type="Pfam" id="PF25917">
    <property type="entry name" value="BSH_RND"/>
    <property type="match status" value="1"/>
</dbReference>
<gene>
    <name evidence="5" type="ORF">QEZ52_16270</name>
</gene>
<evidence type="ECO:0000256" key="2">
    <source>
        <dbReference type="SAM" id="Coils"/>
    </source>
</evidence>
<dbReference type="InterPro" id="IPR058625">
    <property type="entry name" value="MdtA-like_BSH"/>
</dbReference>
<evidence type="ECO:0000256" key="3">
    <source>
        <dbReference type="SAM" id="SignalP"/>
    </source>
</evidence>
<dbReference type="Gene3D" id="2.40.420.20">
    <property type="match status" value="1"/>
</dbReference>
<sequence length="347" mass="37513">MRMRTAFLALMIPLITTAHPALAQEVLKPVKLMTTQEGGMAVERQFYGQVAAKDTVDLAFQVGGQVVLFPVTEGFIVNRGNLIAELDLEQFQLQLDQARLQLEQAERTVERLTRLKGTVSQVSIDDAETQAALAAIALRNAEYDLKHASLNAPFDGLVSSREVAIYSTVSAGTPIVRLHDMSELHIEVDVPEILFQRTDGDSGFDIAATFPGRDEEFPLRILEFDAEASNVGQTFRVTFALTPPDGFEIYPGSSTTVSVRVNTDQTAITLPPTALVTKPSGDIGVMVFDPMGADEGTVTWTSVEIQPTQKGAFQVLSGLTGGQEIVLVGGNALKDGQAVRRFTGFAN</sequence>
<dbReference type="EMBL" id="CP123584">
    <property type="protein sequence ID" value="WZK88145.1"/>
    <property type="molecule type" value="Genomic_DNA"/>
</dbReference>
<keyword evidence="6" id="KW-1185">Reference proteome</keyword>
<dbReference type="PANTHER" id="PTHR30469">
    <property type="entry name" value="MULTIDRUG RESISTANCE PROTEIN MDTA"/>
    <property type="match status" value="1"/>
</dbReference>
<evidence type="ECO:0000259" key="4">
    <source>
        <dbReference type="Pfam" id="PF25917"/>
    </source>
</evidence>
<dbReference type="Gene3D" id="2.40.50.100">
    <property type="match status" value="2"/>
</dbReference>
<accession>A0ABZ2XPW6</accession>
<feature type="coiled-coil region" evidence="2">
    <location>
        <begin position="81"/>
        <end position="115"/>
    </location>
</feature>
<dbReference type="SUPFAM" id="SSF111369">
    <property type="entry name" value="HlyD-like secretion proteins"/>
    <property type="match status" value="1"/>
</dbReference>
<keyword evidence="3" id="KW-0732">Signal</keyword>
<name>A0ABZ2XPW6_9RHOB</name>
<protein>
    <submittedName>
        <fullName evidence="5">Efflux RND transporter periplasmic adaptor subunit</fullName>
    </submittedName>
</protein>
<evidence type="ECO:0000256" key="1">
    <source>
        <dbReference type="ARBA" id="ARBA00009477"/>
    </source>
</evidence>
<keyword evidence="2" id="KW-0175">Coiled coil</keyword>
<dbReference type="InterPro" id="IPR006143">
    <property type="entry name" value="RND_pump_MFP"/>
</dbReference>
<dbReference type="RefSeq" id="WP_406645514.1">
    <property type="nucleotide sequence ID" value="NZ_CP123584.1"/>
</dbReference>
<dbReference type="PANTHER" id="PTHR30469:SF20">
    <property type="entry name" value="EFFLUX RND TRANSPORTER PERIPLASMIC ADAPTOR SUBUNIT"/>
    <property type="match status" value="1"/>
</dbReference>
<comment type="similarity">
    <text evidence="1">Belongs to the membrane fusion protein (MFP) (TC 8.A.1) family.</text>
</comment>